<evidence type="ECO:0000313" key="12">
    <source>
        <dbReference type="Proteomes" id="UP000464751"/>
    </source>
</evidence>
<evidence type="ECO:0000256" key="9">
    <source>
        <dbReference type="HAMAP-Rule" id="MF_00328"/>
    </source>
</evidence>
<dbReference type="PROSITE" id="PS00856">
    <property type="entry name" value="GUANYLATE_KINASE_1"/>
    <property type="match status" value="1"/>
</dbReference>
<dbReference type="PANTHER" id="PTHR23117">
    <property type="entry name" value="GUANYLATE KINASE-RELATED"/>
    <property type="match status" value="1"/>
</dbReference>
<feature type="binding site" evidence="9">
    <location>
        <begin position="21"/>
        <end position="28"/>
    </location>
    <ligand>
        <name>ATP</name>
        <dbReference type="ChEBI" id="CHEBI:30616"/>
    </ligand>
</feature>
<dbReference type="GO" id="GO:0005524">
    <property type="term" value="F:ATP binding"/>
    <property type="evidence" value="ECO:0007669"/>
    <property type="project" value="UniProtKB-UniRule"/>
</dbReference>
<comment type="catalytic activity">
    <reaction evidence="9">
        <text>GMP + ATP = GDP + ADP</text>
        <dbReference type="Rhea" id="RHEA:20780"/>
        <dbReference type="ChEBI" id="CHEBI:30616"/>
        <dbReference type="ChEBI" id="CHEBI:58115"/>
        <dbReference type="ChEBI" id="CHEBI:58189"/>
        <dbReference type="ChEBI" id="CHEBI:456216"/>
        <dbReference type="EC" id="2.7.4.8"/>
    </reaction>
</comment>
<protein>
    <recommendedName>
        <fullName evidence="3 9">Guanylate kinase</fullName>
        <ecNumber evidence="2 9">2.7.4.8</ecNumber>
    </recommendedName>
    <alternativeName>
        <fullName evidence="8 9">GMP kinase</fullName>
    </alternativeName>
</protein>
<dbReference type="Gene3D" id="3.40.50.300">
    <property type="entry name" value="P-loop containing nucleotide triphosphate hydrolases"/>
    <property type="match status" value="1"/>
</dbReference>
<dbReference type="FunFam" id="3.30.63.10:FF:000002">
    <property type="entry name" value="Guanylate kinase 1"/>
    <property type="match status" value="1"/>
</dbReference>
<dbReference type="InterPro" id="IPR008144">
    <property type="entry name" value="Guanylate_kin-like_dom"/>
</dbReference>
<keyword evidence="4 9" id="KW-0808">Transferase</keyword>
<dbReference type="Proteomes" id="UP000464751">
    <property type="component" value="Chromosome"/>
</dbReference>
<name>A0A6P1YGV3_9HYPH</name>
<reference evidence="11 12" key="1">
    <citation type="submission" date="2020-02" db="EMBL/GenBank/DDBJ databases">
        <authorList>
            <person name="Li G."/>
        </authorList>
    </citation>
    <scope>NUCLEOTIDE SEQUENCE [LARGE SCALE GENOMIC DNA]</scope>
    <source>
        <strain evidence="11 12">DSM 102029</strain>
    </source>
</reference>
<evidence type="ECO:0000256" key="6">
    <source>
        <dbReference type="ARBA" id="ARBA00022777"/>
    </source>
</evidence>
<accession>A0A6P1YGV3</accession>
<dbReference type="KEGG" id="apra:G3A50_01490"/>
<evidence type="ECO:0000256" key="1">
    <source>
        <dbReference type="ARBA" id="ARBA00005790"/>
    </source>
</evidence>
<dbReference type="InterPro" id="IPR017665">
    <property type="entry name" value="Guanylate_kinase"/>
</dbReference>
<evidence type="ECO:0000256" key="4">
    <source>
        <dbReference type="ARBA" id="ARBA00022679"/>
    </source>
</evidence>
<dbReference type="InterPro" id="IPR020590">
    <property type="entry name" value="Guanylate_kinase_CS"/>
</dbReference>
<dbReference type="PANTHER" id="PTHR23117:SF13">
    <property type="entry name" value="GUANYLATE KINASE"/>
    <property type="match status" value="1"/>
</dbReference>
<dbReference type="EC" id="2.7.4.8" evidence="2 9"/>
<organism evidence="11 12">
    <name type="scientific">Ancylobacter pratisalsi</name>
    <dbReference type="NCBI Taxonomy" id="1745854"/>
    <lineage>
        <taxon>Bacteria</taxon>
        <taxon>Pseudomonadati</taxon>
        <taxon>Pseudomonadota</taxon>
        <taxon>Alphaproteobacteria</taxon>
        <taxon>Hyphomicrobiales</taxon>
        <taxon>Xanthobacteraceae</taxon>
        <taxon>Ancylobacter</taxon>
    </lineage>
</organism>
<evidence type="ECO:0000313" key="11">
    <source>
        <dbReference type="EMBL" id="QIB32517.1"/>
    </source>
</evidence>
<comment type="function">
    <text evidence="9">Essential for recycling GMP and indirectly, cGMP.</text>
</comment>
<evidence type="ECO:0000256" key="2">
    <source>
        <dbReference type="ARBA" id="ARBA00012961"/>
    </source>
</evidence>
<dbReference type="InterPro" id="IPR027417">
    <property type="entry name" value="P-loop_NTPase"/>
</dbReference>
<keyword evidence="6 9" id="KW-0418">Kinase</keyword>
<dbReference type="HAMAP" id="MF_00328">
    <property type="entry name" value="Guanylate_kinase"/>
    <property type="match status" value="1"/>
</dbReference>
<keyword evidence="7 9" id="KW-0067">ATP-binding</keyword>
<dbReference type="EMBL" id="CP048630">
    <property type="protein sequence ID" value="QIB32517.1"/>
    <property type="molecule type" value="Genomic_DNA"/>
</dbReference>
<dbReference type="SUPFAM" id="SSF52540">
    <property type="entry name" value="P-loop containing nucleoside triphosphate hydrolases"/>
    <property type="match status" value="1"/>
</dbReference>
<dbReference type="SMART" id="SM00072">
    <property type="entry name" value="GuKc"/>
    <property type="match status" value="1"/>
</dbReference>
<evidence type="ECO:0000256" key="5">
    <source>
        <dbReference type="ARBA" id="ARBA00022741"/>
    </source>
</evidence>
<dbReference type="GO" id="GO:0004385">
    <property type="term" value="F:GMP kinase activity"/>
    <property type="evidence" value="ECO:0007669"/>
    <property type="project" value="UniProtKB-UniRule"/>
</dbReference>
<dbReference type="RefSeq" id="WP_163073474.1">
    <property type="nucleotide sequence ID" value="NZ_CP048630.1"/>
</dbReference>
<keyword evidence="12" id="KW-1185">Reference proteome</keyword>
<dbReference type="AlphaFoldDB" id="A0A6P1YGV3"/>
<dbReference type="InterPro" id="IPR008145">
    <property type="entry name" value="GK/Ca_channel_bsu"/>
</dbReference>
<dbReference type="NCBIfam" id="TIGR03263">
    <property type="entry name" value="guanyl_kin"/>
    <property type="match status" value="1"/>
</dbReference>
<dbReference type="Gene3D" id="3.30.63.10">
    <property type="entry name" value="Guanylate Kinase phosphate binding domain"/>
    <property type="match status" value="1"/>
</dbReference>
<keyword evidence="9" id="KW-0963">Cytoplasm</keyword>
<evidence type="ECO:0000256" key="3">
    <source>
        <dbReference type="ARBA" id="ARBA00016296"/>
    </source>
</evidence>
<sequence length="221" mass="25276">MTTGALPISVARRGLMLVLSSPSGAGKSTLAQLLLKEHPEIHLSVSVTTRERRPSEVDGIHYHFMTRERFERMRDAGDLLEWAEVHGNFYGTPREPVEEALKSGKDVLFDIDYQGTLQLYEKMRSDIVGVFILPPSANELKTRLERRAEDASGVIEKRLKNARVEIEHWREYDYVLVNQDLDTTFHALMSILAAERLRRERQLGLPPIVERLDQELAVLTD</sequence>
<gene>
    <name evidence="9 11" type="primary">gmk</name>
    <name evidence="11" type="ORF">G3A50_01490</name>
</gene>
<dbReference type="CDD" id="cd00071">
    <property type="entry name" value="GMPK"/>
    <property type="match status" value="1"/>
</dbReference>
<comment type="subcellular location">
    <subcellularLocation>
        <location evidence="9">Cytoplasm</location>
    </subcellularLocation>
</comment>
<dbReference type="Pfam" id="PF00625">
    <property type="entry name" value="Guanylate_kin"/>
    <property type="match status" value="1"/>
</dbReference>
<proteinExistence type="inferred from homology"/>
<dbReference type="PROSITE" id="PS50052">
    <property type="entry name" value="GUANYLATE_KINASE_2"/>
    <property type="match status" value="1"/>
</dbReference>
<keyword evidence="5 9" id="KW-0547">Nucleotide-binding</keyword>
<evidence type="ECO:0000259" key="10">
    <source>
        <dbReference type="PROSITE" id="PS50052"/>
    </source>
</evidence>
<evidence type="ECO:0000256" key="8">
    <source>
        <dbReference type="ARBA" id="ARBA00030128"/>
    </source>
</evidence>
<feature type="domain" description="Guanylate kinase-like" evidence="10">
    <location>
        <begin position="14"/>
        <end position="193"/>
    </location>
</feature>
<comment type="similarity">
    <text evidence="1 9">Belongs to the guanylate kinase family.</text>
</comment>
<evidence type="ECO:0000256" key="7">
    <source>
        <dbReference type="ARBA" id="ARBA00022840"/>
    </source>
</evidence>
<dbReference type="GO" id="GO:0005829">
    <property type="term" value="C:cytosol"/>
    <property type="evidence" value="ECO:0007669"/>
    <property type="project" value="TreeGrafter"/>
</dbReference>